<evidence type="ECO:0000313" key="1">
    <source>
        <dbReference type="EMBL" id="MBT1175404.1"/>
    </source>
</evidence>
<keyword evidence="2" id="KW-1185">Reference proteome</keyword>
<accession>A0ABS5UW93</accession>
<evidence type="ECO:0000313" key="2">
    <source>
        <dbReference type="Proteomes" id="UP000711736"/>
    </source>
</evidence>
<comment type="caution">
    <text evidence="1">The sequence shown here is derived from an EMBL/GenBank/DDBJ whole genome shotgun (WGS) entry which is preliminary data.</text>
</comment>
<dbReference type="Proteomes" id="UP000711736">
    <property type="component" value="Unassembled WGS sequence"/>
</dbReference>
<dbReference type="RefSeq" id="WP_214376611.1">
    <property type="nucleotide sequence ID" value="NZ_JAFEJU010000004.1"/>
</dbReference>
<name>A0ABS5UW93_9BIFI</name>
<protein>
    <recommendedName>
        <fullName evidence="3">DUF2892 domain-containing protein</fullName>
    </recommendedName>
</protein>
<proteinExistence type="predicted"/>
<sequence>MSINWWRVARIACYVLLLITSVGKSLLLAAIAAVALALDIIEYFWDRHQRNRNSQQ</sequence>
<evidence type="ECO:0008006" key="3">
    <source>
        <dbReference type="Google" id="ProtNLM"/>
    </source>
</evidence>
<organism evidence="1 2">
    <name type="scientific">Bifidobacterium colobi</name>
    <dbReference type="NCBI Taxonomy" id="2809026"/>
    <lineage>
        <taxon>Bacteria</taxon>
        <taxon>Bacillati</taxon>
        <taxon>Actinomycetota</taxon>
        <taxon>Actinomycetes</taxon>
        <taxon>Bifidobacteriales</taxon>
        <taxon>Bifidobacteriaceae</taxon>
        <taxon>Bifidobacterium</taxon>
    </lineage>
</organism>
<gene>
    <name evidence="1" type="ORF">JS530_07830</name>
</gene>
<reference evidence="1 2" key="1">
    <citation type="journal article" date="2021" name="Environ. Microbiol.">
        <title>Genetic insights into the dark matter of the mammalian gut microbiota through targeted genome reconstruction.</title>
        <authorList>
            <person name="Lugli G.A."/>
            <person name="Alessandri G."/>
            <person name="Milani C."/>
            <person name="Viappiani A."/>
            <person name="Fontana F."/>
            <person name="Tarracchini C."/>
            <person name="Mancabelli L."/>
            <person name="Argentini C."/>
            <person name="Ruiz L."/>
            <person name="Margolles A."/>
            <person name="van Sinderen D."/>
            <person name="Turroni F."/>
            <person name="Ventura M."/>
        </authorList>
    </citation>
    <scope>NUCLEOTIDE SEQUENCE [LARGE SCALE GENOMIC DNA]</scope>
    <source>
        <strain evidence="1 2">LC6</strain>
    </source>
</reference>
<dbReference type="EMBL" id="JAFEJU010000004">
    <property type="protein sequence ID" value="MBT1175404.1"/>
    <property type="molecule type" value="Genomic_DNA"/>
</dbReference>